<organism evidence="2 3">
    <name type="scientific">Nocardioides ginsengisoli</name>
    <dbReference type="NCBI Taxonomy" id="363868"/>
    <lineage>
        <taxon>Bacteria</taxon>
        <taxon>Bacillati</taxon>
        <taxon>Actinomycetota</taxon>
        <taxon>Actinomycetes</taxon>
        <taxon>Propionibacteriales</taxon>
        <taxon>Nocardioidaceae</taxon>
        <taxon>Nocardioides</taxon>
    </lineage>
</organism>
<evidence type="ECO:0000313" key="2">
    <source>
        <dbReference type="EMBL" id="MFD1247559.1"/>
    </source>
</evidence>
<dbReference type="RefSeq" id="WP_367920818.1">
    <property type="nucleotide sequence ID" value="NZ_BAABAC010000037.1"/>
</dbReference>
<accession>A0ABW3VZB2</accession>
<protein>
    <submittedName>
        <fullName evidence="2">Alpha/beta hydrolase</fullName>
    </submittedName>
</protein>
<feature type="transmembrane region" description="Helical" evidence="1">
    <location>
        <begin position="47"/>
        <end position="67"/>
    </location>
</feature>
<keyword evidence="1" id="KW-0472">Membrane</keyword>
<dbReference type="EMBL" id="JBHTLX010000008">
    <property type="protein sequence ID" value="MFD1247559.1"/>
    <property type="molecule type" value="Genomic_DNA"/>
</dbReference>
<dbReference type="Gene3D" id="3.40.50.1820">
    <property type="entry name" value="alpha/beta hydrolase"/>
    <property type="match status" value="1"/>
</dbReference>
<sequence length="379" mass="40372">MSLTGPIFLNGIIVLTVAAFVAVVVLWPRLTARTPLHIAGRVGSLVAVNLLVLLTAATQLNAAYLFFAGWADLRGALTGNIAQTSLHRGGQEAKALNTPVVGGGAAAVSAHPVPLGRPIGPGGLTEYAVTGAESGLTGQVLVQLPAGYSSSPPTQRYPVLEAFHGYPSEPQNWIDIFHFPSLVDHEVSAHKMTAPILVMPAVEIPRGVDTEGVNGTPGDPQVETWLTHDVPTWLGQHFRVIANRKAWATIGYSAGGFDAAMATILHPAQYGAAIILGGYFRPEFGPFYDPFTTTSALGRRYDLIKTVAAQPPPVALWLETSHADHFSYRSSAEFLRATRAPTAVHAVILQNAGHRDSVWIALIPQALTWLGQNVKGFHT</sequence>
<reference evidence="3" key="1">
    <citation type="journal article" date="2019" name="Int. J. Syst. Evol. Microbiol.">
        <title>The Global Catalogue of Microorganisms (GCM) 10K type strain sequencing project: providing services to taxonomists for standard genome sequencing and annotation.</title>
        <authorList>
            <consortium name="The Broad Institute Genomics Platform"/>
            <consortium name="The Broad Institute Genome Sequencing Center for Infectious Disease"/>
            <person name="Wu L."/>
            <person name="Ma J."/>
        </authorList>
    </citation>
    <scope>NUCLEOTIDE SEQUENCE [LARGE SCALE GENOMIC DNA]</scope>
    <source>
        <strain evidence="3">CCUG 52478</strain>
    </source>
</reference>
<keyword evidence="2" id="KW-0378">Hydrolase</keyword>
<name>A0ABW3VZB2_9ACTN</name>
<keyword evidence="1" id="KW-0812">Transmembrane</keyword>
<dbReference type="InterPro" id="IPR050583">
    <property type="entry name" value="Mycobacterial_A85_antigen"/>
</dbReference>
<feature type="transmembrane region" description="Helical" evidence="1">
    <location>
        <begin position="7"/>
        <end position="27"/>
    </location>
</feature>
<gene>
    <name evidence="2" type="ORF">ACFQ3F_07150</name>
</gene>
<dbReference type="PANTHER" id="PTHR48098:SF1">
    <property type="entry name" value="DIACYLGLYCEROL ACYLTRANSFERASE_MYCOLYLTRANSFERASE AG85A"/>
    <property type="match status" value="1"/>
</dbReference>
<keyword evidence="1" id="KW-1133">Transmembrane helix</keyword>
<keyword evidence="3" id="KW-1185">Reference proteome</keyword>
<dbReference type="Pfam" id="PF00756">
    <property type="entry name" value="Esterase"/>
    <property type="match status" value="1"/>
</dbReference>
<dbReference type="InterPro" id="IPR029058">
    <property type="entry name" value="AB_hydrolase_fold"/>
</dbReference>
<dbReference type="SUPFAM" id="SSF53474">
    <property type="entry name" value="alpha/beta-Hydrolases"/>
    <property type="match status" value="1"/>
</dbReference>
<dbReference type="Proteomes" id="UP001597229">
    <property type="component" value="Unassembled WGS sequence"/>
</dbReference>
<evidence type="ECO:0000256" key="1">
    <source>
        <dbReference type="SAM" id="Phobius"/>
    </source>
</evidence>
<comment type="caution">
    <text evidence="2">The sequence shown here is derived from an EMBL/GenBank/DDBJ whole genome shotgun (WGS) entry which is preliminary data.</text>
</comment>
<dbReference type="InterPro" id="IPR000801">
    <property type="entry name" value="Esterase-like"/>
</dbReference>
<dbReference type="GO" id="GO:0016787">
    <property type="term" value="F:hydrolase activity"/>
    <property type="evidence" value="ECO:0007669"/>
    <property type="project" value="UniProtKB-KW"/>
</dbReference>
<proteinExistence type="predicted"/>
<dbReference type="PANTHER" id="PTHR48098">
    <property type="entry name" value="ENTEROCHELIN ESTERASE-RELATED"/>
    <property type="match status" value="1"/>
</dbReference>
<evidence type="ECO:0000313" key="3">
    <source>
        <dbReference type="Proteomes" id="UP001597229"/>
    </source>
</evidence>